<keyword evidence="5" id="KW-1185">Reference proteome</keyword>
<dbReference type="SMART" id="SM00829">
    <property type="entry name" value="PKS_ER"/>
    <property type="match status" value="1"/>
</dbReference>
<dbReference type="InterPro" id="IPR020843">
    <property type="entry name" value="ER"/>
</dbReference>
<dbReference type="Pfam" id="PF08240">
    <property type="entry name" value="ADH_N"/>
    <property type="match status" value="1"/>
</dbReference>
<sequence>MKAIVQDRYGPADVLALRDTDRPAAGPGKVLVEVRAAGVDPGVWIFMTGRPYLVRMAIGLRRPTPAVRGRDLAGVVAAVGDGVTGFRPGDEVYGCGESGSYAEFAVARADRLAPKPANLTFAQAAAVPVSAMTALRAVRDAGEVGAGQRVLVIGAGGGVGSFAVQLAKARGAHVTGVCSGAKAGLVRGLGADEVIDRAKDRFDRGPVRYDVIIETAGDHPLATLRRALTPRGILAIVGGSYDRGGLLGGFSRQMFRAPLLSLFVGQRLRSVGAREDAADLRELTALIEAGAVTPAVERTYPLADAPAALRALGHRPAGKLVVTL</sequence>
<dbReference type="InterPro" id="IPR011032">
    <property type="entry name" value="GroES-like_sf"/>
</dbReference>
<dbReference type="InterPro" id="IPR002364">
    <property type="entry name" value="Quin_OxRdtase/zeta-crystal_CS"/>
</dbReference>
<reference evidence="4" key="2">
    <citation type="submission" date="2020-09" db="EMBL/GenBank/DDBJ databases">
        <authorList>
            <person name="Sun Q."/>
            <person name="Ohkuma M."/>
        </authorList>
    </citation>
    <scope>NUCLEOTIDE SEQUENCE</scope>
    <source>
        <strain evidence="4">JCM 19831</strain>
    </source>
</reference>
<dbReference type="SUPFAM" id="SSF51735">
    <property type="entry name" value="NAD(P)-binding Rossmann-fold domains"/>
    <property type="match status" value="1"/>
</dbReference>
<dbReference type="Proteomes" id="UP000642070">
    <property type="component" value="Unassembled WGS sequence"/>
</dbReference>
<dbReference type="PROSITE" id="PS01162">
    <property type="entry name" value="QOR_ZETA_CRYSTAL"/>
    <property type="match status" value="1"/>
</dbReference>
<dbReference type="Gene3D" id="3.40.50.720">
    <property type="entry name" value="NAD(P)-binding Rossmann-like Domain"/>
    <property type="match status" value="1"/>
</dbReference>
<dbReference type="EMBL" id="BMPI01000076">
    <property type="protein sequence ID" value="GGM77649.1"/>
    <property type="molecule type" value="Genomic_DNA"/>
</dbReference>
<organism evidence="4 5">
    <name type="scientific">Dactylosporangium sucinum</name>
    <dbReference type="NCBI Taxonomy" id="1424081"/>
    <lineage>
        <taxon>Bacteria</taxon>
        <taxon>Bacillati</taxon>
        <taxon>Actinomycetota</taxon>
        <taxon>Actinomycetes</taxon>
        <taxon>Micromonosporales</taxon>
        <taxon>Micromonosporaceae</taxon>
        <taxon>Dactylosporangium</taxon>
    </lineage>
</organism>
<dbReference type="InterPro" id="IPR036291">
    <property type="entry name" value="NAD(P)-bd_dom_sf"/>
</dbReference>
<dbReference type="EMBL" id="BMPI01000075">
    <property type="protein sequence ID" value="GGM77595.1"/>
    <property type="molecule type" value="Genomic_DNA"/>
</dbReference>
<dbReference type="GO" id="GO:0008270">
    <property type="term" value="F:zinc ion binding"/>
    <property type="evidence" value="ECO:0007669"/>
    <property type="project" value="InterPro"/>
</dbReference>
<dbReference type="InterPro" id="IPR050700">
    <property type="entry name" value="YIM1/Zinc_Alcohol_DH_Fams"/>
</dbReference>
<dbReference type="RefSeq" id="WP_190256595.1">
    <property type="nucleotide sequence ID" value="NZ_BMPI01000075.1"/>
</dbReference>
<dbReference type="GO" id="GO:0016491">
    <property type="term" value="F:oxidoreductase activity"/>
    <property type="evidence" value="ECO:0007669"/>
    <property type="project" value="UniProtKB-KW"/>
</dbReference>
<evidence type="ECO:0000313" key="5">
    <source>
        <dbReference type="Proteomes" id="UP000642070"/>
    </source>
</evidence>
<evidence type="ECO:0000259" key="2">
    <source>
        <dbReference type="SMART" id="SM00829"/>
    </source>
</evidence>
<dbReference type="SUPFAM" id="SSF50129">
    <property type="entry name" value="GroES-like"/>
    <property type="match status" value="1"/>
</dbReference>
<proteinExistence type="predicted"/>
<evidence type="ECO:0000256" key="1">
    <source>
        <dbReference type="ARBA" id="ARBA00023002"/>
    </source>
</evidence>
<name>A0A917UBR3_9ACTN</name>
<dbReference type="Pfam" id="PF13602">
    <property type="entry name" value="ADH_zinc_N_2"/>
    <property type="match status" value="1"/>
</dbReference>
<evidence type="ECO:0000313" key="4">
    <source>
        <dbReference type="EMBL" id="GGM77649.1"/>
    </source>
</evidence>
<feature type="domain" description="Enoyl reductase (ER)" evidence="2">
    <location>
        <begin position="10"/>
        <end position="322"/>
    </location>
</feature>
<comment type="caution">
    <text evidence="4">The sequence shown here is derived from an EMBL/GenBank/DDBJ whole genome shotgun (WGS) entry which is preliminary data.</text>
</comment>
<protein>
    <submittedName>
        <fullName evidence="4">NADPH:quinone reductase</fullName>
    </submittedName>
</protein>
<dbReference type="CDD" id="cd08267">
    <property type="entry name" value="MDR1"/>
    <property type="match status" value="1"/>
</dbReference>
<dbReference type="Gene3D" id="3.90.180.10">
    <property type="entry name" value="Medium-chain alcohol dehydrogenases, catalytic domain"/>
    <property type="match status" value="1"/>
</dbReference>
<dbReference type="PANTHER" id="PTHR11695:SF294">
    <property type="entry name" value="RETICULON-4-INTERACTING PROTEIN 1, MITOCHONDRIAL"/>
    <property type="match status" value="1"/>
</dbReference>
<gene>
    <name evidence="3" type="ORF">GCM10007977_093830</name>
    <name evidence="4" type="ORF">GCM10007977_093860</name>
</gene>
<accession>A0A917UBR3</accession>
<dbReference type="AlphaFoldDB" id="A0A917UBR3"/>
<reference evidence="4" key="1">
    <citation type="journal article" date="2014" name="Int. J. Syst. Evol. Microbiol.">
        <title>Complete genome sequence of Corynebacterium casei LMG S-19264T (=DSM 44701T), isolated from a smear-ripened cheese.</title>
        <authorList>
            <consortium name="US DOE Joint Genome Institute (JGI-PGF)"/>
            <person name="Walter F."/>
            <person name="Albersmeier A."/>
            <person name="Kalinowski J."/>
            <person name="Ruckert C."/>
        </authorList>
    </citation>
    <scope>NUCLEOTIDE SEQUENCE</scope>
    <source>
        <strain evidence="4">JCM 19831</strain>
    </source>
</reference>
<evidence type="ECO:0000313" key="3">
    <source>
        <dbReference type="EMBL" id="GGM77595.1"/>
    </source>
</evidence>
<dbReference type="PANTHER" id="PTHR11695">
    <property type="entry name" value="ALCOHOL DEHYDROGENASE RELATED"/>
    <property type="match status" value="1"/>
</dbReference>
<dbReference type="InterPro" id="IPR013154">
    <property type="entry name" value="ADH-like_N"/>
</dbReference>
<keyword evidence="1" id="KW-0560">Oxidoreductase</keyword>